<evidence type="ECO:0000256" key="3">
    <source>
        <dbReference type="ARBA" id="ARBA00023242"/>
    </source>
</evidence>
<feature type="domain" description="MBD" evidence="7">
    <location>
        <begin position="166"/>
        <end position="238"/>
    </location>
</feature>
<feature type="region of interest" description="Disordered" evidence="6">
    <location>
        <begin position="703"/>
        <end position="744"/>
    </location>
</feature>
<evidence type="ECO:0000313" key="9">
    <source>
        <dbReference type="Proteomes" id="UP001530315"/>
    </source>
</evidence>
<feature type="region of interest" description="Disordered" evidence="6">
    <location>
        <begin position="915"/>
        <end position="937"/>
    </location>
</feature>
<dbReference type="PANTHER" id="PTHR15938:SF0">
    <property type="entry name" value="HOMOLOGOUS-PAIRING PROTEIN 2 HOMOLOG"/>
    <property type="match status" value="1"/>
</dbReference>
<protein>
    <recommendedName>
        <fullName evidence="7">MBD domain-containing protein</fullName>
    </recommendedName>
</protein>
<feature type="region of interest" description="Disordered" evidence="6">
    <location>
        <begin position="388"/>
        <end position="439"/>
    </location>
</feature>
<evidence type="ECO:0000256" key="4">
    <source>
        <dbReference type="ARBA" id="ARBA00023254"/>
    </source>
</evidence>
<dbReference type="PROSITE" id="PS50982">
    <property type="entry name" value="MBD"/>
    <property type="match status" value="1"/>
</dbReference>
<dbReference type="EMBL" id="JALLAZ020001408">
    <property type="protein sequence ID" value="KAL3775559.1"/>
    <property type="molecule type" value="Genomic_DNA"/>
</dbReference>
<sequence length="961" mass="104805">MRGSLPNKKSHCSAAPPTPRFTTNTHSTPTESNETDESIAPHNVMTAKTKASGNIDDGADEATEARANAAGLNDPAADVEGGEEDAPEMSVDGDRAFRAKADSVDADGDDGEEEGTSTGGTNDETEGNDAEGRDEEMDKDVPNDGGDDEDGASHDESNDERADADAKGDRPAAEGLPDGWTLRRVPRDKDPSRSDMRWFSPTMSYRFNTLLQVRRFLACLEGAGGNEVVAYGYYSTKKDKKQQKDRSESPAVDDVVAQTCDETISKGEEREGGSLPDTSGDERGHAATDEDEEEAEGGAEELWDLKMVLTAKEILKPRPMPCMGDECDLVACCIWSSNLDPETPWCSCLDCQAEYFGGWPENADDIPIKVLDDERRIAMTEKCTLEDHPAIPNLPSRARGAKGGESSDNADADANAAVPKENVSGKNDESPSDDDEQGDGVLWELTKIYNEKDLRRAKQTMCSGEECDLVACSRWESNEGGKWFSCLDCQESDYGGWPVKDELPLDFLSEESRRLIAEKCSAEESPTMPDLPTSMALLSTADADGNENSGRACAITPPPSHNRAVAENQSEVVVGAVHVKEHTKEREVGVTPSPMPPKGASKAAARKSIDAAPTAKNPTVEKPKVMSKSAIEAHRKWQAEAEKLGGPDARVVVSKPDAKKLIFDKLHNEFAPMNIDGVFKKLKAVVPSIVLKSCLDEMVDKHMSNPFAEGSDDDDDEDDGKPPKKKTSKKPADDSDEYSGSLKLKEGRNVQNNLYYVDHTKLSNEGNGLLPEVRNELLCDMQKSKTEFDQLARQLKTVTAEAVQLESEPKNELLILEVADLEKKIGQMNDSLEESRHHVSNEKYAQKVKKEIENMASVWRKRKRQCIEFISNMEESTEGTISLKKCLNGEGALEIDSDEAAIKAAIAFAHRKRPNVNRGSLTGGGKRGGESSGVRPDENFIGVQLSAQGRPERVFTKCPEE</sequence>
<feature type="compositionally biased region" description="Acidic residues" evidence="6">
    <location>
        <begin position="710"/>
        <end position="719"/>
    </location>
</feature>
<accession>A0ABD3NJ75</accession>
<dbReference type="AlphaFoldDB" id="A0ABD3NJ75"/>
<keyword evidence="4" id="KW-0469">Meiosis</keyword>
<dbReference type="Proteomes" id="UP001530315">
    <property type="component" value="Unassembled WGS sequence"/>
</dbReference>
<name>A0ABD3NJ75_9STRA</name>
<evidence type="ECO:0000259" key="7">
    <source>
        <dbReference type="PROSITE" id="PS50982"/>
    </source>
</evidence>
<keyword evidence="3" id="KW-0539">Nucleus</keyword>
<organism evidence="8 9">
    <name type="scientific">Stephanodiscus triporus</name>
    <dbReference type="NCBI Taxonomy" id="2934178"/>
    <lineage>
        <taxon>Eukaryota</taxon>
        <taxon>Sar</taxon>
        <taxon>Stramenopiles</taxon>
        <taxon>Ochrophyta</taxon>
        <taxon>Bacillariophyta</taxon>
        <taxon>Coscinodiscophyceae</taxon>
        <taxon>Thalassiosirophycidae</taxon>
        <taxon>Stephanodiscales</taxon>
        <taxon>Stephanodiscaceae</taxon>
        <taxon>Stephanodiscus</taxon>
    </lineage>
</organism>
<evidence type="ECO:0000256" key="6">
    <source>
        <dbReference type="SAM" id="MobiDB-lite"/>
    </source>
</evidence>
<feature type="coiled-coil region" evidence="5">
    <location>
        <begin position="774"/>
        <end position="808"/>
    </location>
</feature>
<feature type="compositionally biased region" description="Polar residues" evidence="6">
    <location>
        <begin position="20"/>
        <end position="32"/>
    </location>
</feature>
<dbReference type="PANTHER" id="PTHR15938">
    <property type="entry name" value="TBP-1 INTERACTING PROTEIN"/>
    <property type="match status" value="1"/>
</dbReference>
<dbReference type="GO" id="GO:0051321">
    <property type="term" value="P:meiotic cell cycle"/>
    <property type="evidence" value="ECO:0007669"/>
    <property type="project" value="UniProtKB-KW"/>
</dbReference>
<keyword evidence="5" id="KW-0175">Coiled coil</keyword>
<dbReference type="GO" id="GO:0005634">
    <property type="term" value="C:nucleus"/>
    <property type="evidence" value="ECO:0007669"/>
    <property type="project" value="UniProtKB-SubCell"/>
</dbReference>
<comment type="caution">
    <text evidence="8">The sequence shown here is derived from an EMBL/GenBank/DDBJ whole genome shotgun (WGS) entry which is preliminary data.</text>
</comment>
<comment type="subcellular location">
    <subcellularLocation>
        <location evidence="1">Nucleus</location>
    </subcellularLocation>
</comment>
<feature type="region of interest" description="Disordered" evidence="6">
    <location>
        <begin position="237"/>
        <end position="299"/>
    </location>
</feature>
<evidence type="ECO:0000256" key="5">
    <source>
        <dbReference type="SAM" id="Coils"/>
    </source>
</evidence>
<evidence type="ECO:0000256" key="2">
    <source>
        <dbReference type="ARBA" id="ARBA00023172"/>
    </source>
</evidence>
<dbReference type="InterPro" id="IPR001739">
    <property type="entry name" value="Methyl_CpG_DNA-bd"/>
</dbReference>
<reference evidence="8 9" key="1">
    <citation type="submission" date="2024-10" db="EMBL/GenBank/DDBJ databases">
        <title>Updated reference genomes for cyclostephanoid diatoms.</title>
        <authorList>
            <person name="Roberts W.R."/>
            <person name="Alverson A.J."/>
        </authorList>
    </citation>
    <scope>NUCLEOTIDE SEQUENCE [LARGE SCALE GENOMIC DNA]</scope>
    <source>
        <strain evidence="8 9">AJA276-08</strain>
    </source>
</reference>
<gene>
    <name evidence="8" type="ORF">ACHAW5_001578</name>
</gene>
<proteinExistence type="predicted"/>
<keyword evidence="2" id="KW-0233">DNA recombination</keyword>
<dbReference type="GO" id="GO:0006310">
    <property type="term" value="P:DNA recombination"/>
    <property type="evidence" value="ECO:0007669"/>
    <property type="project" value="UniProtKB-KW"/>
</dbReference>
<evidence type="ECO:0000313" key="8">
    <source>
        <dbReference type="EMBL" id="KAL3775559.1"/>
    </source>
</evidence>
<evidence type="ECO:0000256" key="1">
    <source>
        <dbReference type="ARBA" id="ARBA00004123"/>
    </source>
</evidence>
<feature type="region of interest" description="Disordered" evidence="6">
    <location>
        <begin position="1"/>
        <end position="198"/>
    </location>
</feature>
<feature type="compositionally biased region" description="Basic and acidic residues" evidence="6">
    <location>
        <begin position="185"/>
        <end position="196"/>
    </location>
</feature>
<feature type="compositionally biased region" description="Basic and acidic residues" evidence="6">
    <location>
        <begin position="92"/>
        <end position="103"/>
    </location>
</feature>
<feature type="compositionally biased region" description="Basic and acidic residues" evidence="6">
    <location>
        <begin position="151"/>
        <end position="172"/>
    </location>
</feature>
<feature type="compositionally biased region" description="Acidic residues" evidence="6">
    <location>
        <begin position="289"/>
        <end position="299"/>
    </location>
</feature>
<feature type="compositionally biased region" description="Acidic residues" evidence="6">
    <location>
        <begin position="104"/>
        <end position="115"/>
    </location>
</feature>
<feature type="compositionally biased region" description="Acidic residues" evidence="6">
    <location>
        <begin position="123"/>
        <end position="138"/>
    </location>
</feature>
<feature type="compositionally biased region" description="Basic and acidic residues" evidence="6">
    <location>
        <begin position="263"/>
        <end position="272"/>
    </location>
</feature>
<feature type="region of interest" description="Disordered" evidence="6">
    <location>
        <begin position="583"/>
        <end position="603"/>
    </location>
</feature>
<keyword evidence="9" id="KW-1185">Reference proteome</keyword>